<name>A0A561U8N3_9PSEU</name>
<sequence length="654" mass="70869">MSRRPPGAVAAGPLAPVLAKALTGAAVRDPDGRRAELTEFIDGLPEQRSLLALAATVDELLAWPPVVEAHGGQLHHALLRHLDPLVDSHPLLAASRLEGALRLAIADAVSPFTVLGRLTAFAPGRPEEFTEALPRLLGAAMDRWAGEPSITAPLRDALDRLRHEDSAAVDAAFELGCDDLRTALTATEMTTVLRALSAARSRFATVDSAEQARHDARAHAAACDAVLAFAAQHRSRLADAADRLTAALDQRSAWLHGTHRSPWSRPRHAAEHAWRRLVLLLRAAADRLAETIWMDVWEALGAVLDTYTQVRSLQPLPGARNAPGLAVVIEPTIENAIVRSQSRLAALRRTVVEASAAQNPRLPPRTAQLLLDRIERTGTGRRPDPPQPWTPSEADSEADSEASVSRAHRLAPALVRVLGERHASGLTAELCDDDLLLLDGVVHNSEISRSRTAHPVLDPLLETLLEQLAESPEFTGDVRATFGLLLEQTLRFLLSRADLTTATWGRKDGDYRRALGKGGRRPRESDLQRDYHQWLATGQLGGLVSVEANDVAMGRADVTTTFGSVRYVTEVKRELRDSSRSGIEAAHLAQAAEYGCANVPFGQLLVLDLTAHARGTPRVDERVWLARHPAPRGGADRLVIVGVVTGNRETPHEL</sequence>
<evidence type="ECO:0000313" key="3">
    <source>
        <dbReference type="Proteomes" id="UP000316184"/>
    </source>
</evidence>
<dbReference type="AlphaFoldDB" id="A0A561U8N3"/>
<organism evidence="2 3">
    <name type="scientific">Saccharopolyspora dendranthemae</name>
    <dbReference type="NCBI Taxonomy" id="1181886"/>
    <lineage>
        <taxon>Bacteria</taxon>
        <taxon>Bacillati</taxon>
        <taxon>Actinomycetota</taxon>
        <taxon>Actinomycetes</taxon>
        <taxon>Pseudonocardiales</taxon>
        <taxon>Pseudonocardiaceae</taxon>
        <taxon>Saccharopolyspora</taxon>
    </lineage>
</organism>
<comment type="caution">
    <text evidence="2">The sequence shown here is derived from an EMBL/GenBank/DDBJ whole genome shotgun (WGS) entry which is preliminary data.</text>
</comment>
<proteinExistence type="predicted"/>
<reference evidence="2 3" key="1">
    <citation type="submission" date="2019-06" db="EMBL/GenBank/DDBJ databases">
        <title>Sequencing the genomes of 1000 actinobacteria strains.</title>
        <authorList>
            <person name="Klenk H.-P."/>
        </authorList>
    </citation>
    <scope>NUCLEOTIDE SEQUENCE [LARGE SCALE GENOMIC DNA]</scope>
    <source>
        <strain evidence="2 3">DSM 46699</strain>
    </source>
</reference>
<dbReference type="OrthoDB" id="9146026at2"/>
<feature type="region of interest" description="Disordered" evidence="1">
    <location>
        <begin position="376"/>
        <end position="405"/>
    </location>
</feature>
<gene>
    <name evidence="2" type="ORF">FHU35_12710</name>
</gene>
<dbReference type="RefSeq" id="WP_145738823.1">
    <property type="nucleotide sequence ID" value="NZ_VIWX01000002.1"/>
</dbReference>
<evidence type="ECO:0000313" key="2">
    <source>
        <dbReference type="EMBL" id="TWF95711.1"/>
    </source>
</evidence>
<accession>A0A561U8N3</accession>
<evidence type="ECO:0000256" key="1">
    <source>
        <dbReference type="SAM" id="MobiDB-lite"/>
    </source>
</evidence>
<keyword evidence="3" id="KW-1185">Reference proteome</keyword>
<protein>
    <submittedName>
        <fullName evidence="2">Uncharacterized protein</fullName>
    </submittedName>
</protein>
<dbReference type="Proteomes" id="UP000316184">
    <property type="component" value="Unassembled WGS sequence"/>
</dbReference>
<dbReference type="EMBL" id="VIWX01000002">
    <property type="protein sequence ID" value="TWF95711.1"/>
    <property type="molecule type" value="Genomic_DNA"/>
</dbReference>